<dbReference type="PANTHER" id="PTHR33829">
    <property type="entry name" value="OSJNBA0044M19.10 PROTEIN"/>
    <property type="match status" value="1"/>
</dbReference>
<sequence length="229" mass="25923">MSGGVGSAVCKDIPEENPLPQKNQRSLCFLSFRQLNCLAIVVIFAATGLVSLEDIAFVILSVFYILIMSKVAFPQMNSTPEPRVFRENNKLFNCYIMVGAIIGMILPIVYIFEGILEGDKEGIKIAAPHVFLLAFQVFMEGFTIRRGFSLPIRAFVPIFYSTRRVFTLVDWVRGEIVKEGEMGSMRRLQIGRGLAIANLMFWCFNLFAFLLPVYLPLAFKRYYGYKAKG</sequence>
<keyword evidence="1" id="KW-1133">Transmembrane helix</keyword>
<dbReference type="Proteomes" id="UP000017836">
    <property type="component" value="Unassembled WGS sequence"/>
</dbReference>
<feature type="transmembrane region" description="Helical" evidence="1">
    <location>
        <begin position="194"/>
        <end position="215"/>
    </location>
</feature>
<keyword evidence="1" id="KW-0472">Membrane</keyword>
<dbReference type="PANTHER" id="PTHR33829:SF1">
    <property type="entry name" value="TRANSMEMBRANE PROTEIN"/>
    <property type="match status" value="1"/>
</dbReference>
<keyword evidence="4" id="KW-1185">Reference proteome</keyword>
<feature type="domain" description="DUF7733" evidence="2">
    <location>
        <begin position="30"/>
        <end position="223"/>
    </location>
</feature>
<accession>W1NHP0</accession>
<dbReference type="HOGENOM" id="CLU_067222_0_0_1"/>
<feature type="transmembrane region" description="Helical" evidence="1">
    <location>
        <begin position="94"/>
        <end position="113"/>
    </location>
</feature>
<dbReference type="OMA" id="MEKRDQF"/>
<name>W1NHP0_AMBTC</name>
<evidence type="ECO:0000256" key="1">
    <source>
        <dbReference type="SAM" id="Phobius"/>
    </source>
</evidence>
<feature type="transmembrane region" description="Helical" evidence="1">
    <location>
        <begin position="27"/>
        <end position="49"/>
    </location>
</feature>
<dbReference type="InterPro" id="IPR056635">
    <property type="entry name" value="DUF7733"/>
</dbReference>
<dbReference type="Pfam" id="PF24867">
    <property type="entry name" value="DUF7733"/>
    <property type="match status" value="1"/>
</dbReference>
<dbReference type="EMBL" id="KI397501">
    <property type="protein sequence ID" value="ERM95006.1"/>
    <property type="molecule type" value="Genomic_DNA"/>
</dbReference>
<dbReference type="AlphaFoldDB" id="W1NHP0"/>
<gene>
    <name evidence="3" type="ORF">AMTR_s00009p00235110</name>
</gene>
<proteinExistence type="predicted"/>
<dbReference type="Gramene" id="ERM95006">
    <property type="protein sequence ID" value="ERM95006"/>
    <property type="gene ID" value="AMTR_s00009p00235110"/>
</dbReference>
<evidence type="ECO:0000259" key="2">
    <source>
        <dbReference type="Pfam" id="PF24867"/>
    </source>
</evidence>
<reference evidence="4" key="1">
    <citation type="journal article" date="2013" name="Science">
        <title>The Amborella genome and the evolution of flowering plants.</title>
        <authorList>
            <consortium name="Amborella Genome Project"/>
        </authorList>
    </citation>
    <scope>NUCLEOTIDE SEQUENCE [LARGE SCALE GENOMIC DNA]</scope>
</reference>
<evidence type="ECO:0000313" key="4">
    <source>
        <dbReference type="Proteomes" id="UP000017836"/>
    </source>
</evidence>
<feature type="transmembrane region" description="Helical" evidence="1">
    <location>
        <begin position="125"/>
        <end position="144"/>
    </location>
</feature>
<organism evidence="3 4">
    <name type="scientific">Amborella trichopoda</name>
    <dbReference type="NCBI Taxonomy" id="13333"/>
    <lineage>
        <taxon>Eukaryota</taxon>
        <taxon>Viridiplantae</taxon>
        <taxon>Streptophyta</taxon>
        <taxon>Embryophyta</taxon>
        <taxon>Tracheophyta</taxon>
        <taxon>Spermatophyta</taxon>
        <taxon>Magnoliopsida</taxon>
        <taxon>Amborellales</taxon>
        <taxon>Amborellaceae</taxon>
        <taxon>Amborella</taxon>
    </lineage>
</organism>
<feature type="transmembrane region" description="Helical" evidence="1">
    <location>
        <begin position="55"/>
        <end position="73"/>
    </location>
</feature>
<keyword evidence="1" id="KW-0812">Transmembrane</keyword>
<protein>
    <recommendedName>
        <fullName evidence="2">DUF7733 domain-containing protein</fullName>
    </recommendedName>
</protein>
<evidence type="ECO:0000313" key="3">
    <source>
        <dbReference type="EMBL" id="ERM95006.1"/>
    </source>
</evidence>
<dbReference type="eggNOG" id="ENOG502QU47">
    <property type="taxonomic scope" value="Eukaryota"/>
</dbReference>